<evidence type="ECO:0000256" key="5">
    <source>
        <dbReference type="ARBA" id="ARBA00022692"/>
    </source>
</evidence>
<keyword evidence="5 10" id="KW-0812">Transmembrane</keyword>
<name>A0A1I7S625_BURXY</name>
<keyword evidence="6 10" id="KW-0735">Signal-anchor</keyword>
<dbReference type="eggNOG" id="KOG2287">
    <property type="taxonomic scope" value="Eukaryota"/>
</dbReference>
<dbReference type="InterPro" id="IPR002659">
    <property type="entry name" value="Glyco_trans_31"/>
</dbReference>
<dbReference type="PANTHER" id="PTHR11214">
    <property type="entry name" value="BETA-1,3-N-ACETYLGLUCOSAMINYLTRANSFERASE"/>
    <property type="match status" value="1"/>
</dbReference>
<organism evidence="13 15">
    <name type="scientific">Bursaphelenchus xylophilus</name>
    <name type="common">Pinewood nematode worm</name>
    <name type="synonym">Aphelenchoides xylophilus</name>
    <dbReference type="NCBI Taxonomy" id="6326"/>
    <lineage>
        <taxon>Eukaryota</taxon>
        <taxon>Metazoa</taxon>
        <taxon>Ecdysozoa</taxon>
        <taxon>Nematoda</taxon>
        <taxon>Chromadorea</taxon>
        <taxon>Rhabditida</taxon>
        <taxon>Tylenchina</taxon>
        <taxon>Tylenchomorpha</taxon>
        <taxon>Aphelenchoidea</taxon>
        <taxon>Aphelenchoididae</taxon>
        <taxon>Bursaphelenchus</taxon>
    </lineage>
</organism>
<keyword evidence="4" id="KW-0808">Transferase</keyword>
<accession>A0A1I7S625</accession>
<dbReference type="Proteomes" id="UP000659654">
    <property type="component" value="Unassembled WGS sequence"/>
</dbReference>
<evidence type="ECO:0000256" key="6">
    <source>
        <dbReference type="ARBA" id="ARBA00022968"/>
    </source>
</evidence>
<dbReference type="OrthoDB" id="5512589at2759"/>
<dbReference type="EC" id="2.4.1.-" evidence="10"/>
<evidence type="ECO:0000256" key="3">
    <source>
        <dbReference type="ARBA" id="ARBA00022676"/>
    </source>
</evidence>
<dbReference type="GO" id="GO:0016758">
    <property type="term" value="F:hexosyltransferase activity"/>
    <property type="evidence" value="ECO:0007669"/>
    <property type="project" value="InterPro"/>
</dbReference>
<dbReference type="EMBL" id="CAJFDI010000001">
    <property type="protein sequence ID" value="CAD5208652.1"/>
    <property type="molecule type" value="Genomic_DNA"/>
</dbReference>
<dbReference type="WBParaSite" id="BXY_0846100.1">
    <property type="protein sequence ID" value="BXY_0846100.1"/>
    <property type="gene ID" value="BXY_0846100"/>
</dbReference>
<evidence type="ECO:0000256" key="2">
    <source>
        <dbReference type="ARBA" id="ARBA00008661"/>
    </source>
</evidence>
<evidence type="ECO:0000256" key="10">
    <source>
        <dbReference type="RuleBase" id="RU363063"/>
    </source>
</evidence>
<dbReference type="EMBL" id="CAJFCV020000001">
    <property type="protein sequence ID" value="CAG9082352.1"/>
    <property type="molecule type" value="Genomic_DNA"/>
</dbReference>
<dbReference type="GO" id="GO:0000139">
    <property type="term" value="C:Golgi membrane"/>
    <property type="evidence" value="ECO:0007669"/>
    <property type="project" value="UniProtKB-SubCell"/>
</dbReference>
<keyword evidence="7 10" id="KW-1133">Transmembrane helix</keyword>
<dbReference type="SMR" id="A0A1I7S625"/>
<reference evidence="15" key="1">
    <citation type="submission" date="2016-11" db="UniProtKB">
        <authorList>
            <consortium name="WormBaseParasite"/>
        </authorList>
    </citation>
    <scope>IDENTIFICATION</scope>
</reference>
<evidence type="ECO:0000313" key="12">
    <source>
        <dbReference type="EMBL" id="CAG9082352.1"/>
    </source>
</evidence>
<keyword evidence="14" id="KW-1185">Reference proteome</keyword>
<comment type="similarity">
    <text evidence="2 10">Belongs to the glycosyltransferase 31 family.</text>
</comment>
<dbReference type="Proteomes" id="UP000582659">
    <property type="component" value="Unassembled WGS sequence"/>
</dbReference>
<evidence type="ECO:0000313" key="13">
    <source>
        <dbReference type="Proteomes" id="UP000095284"/>
    </source>
</evidence>
<evidence type="ECO:0000256" key="7">
    <source>
        <dbReference type="ARBA" id="ARBA00022989"/>
    </source>
</evidence>
<sequence>MSWLKNSYIWVGCVVTLQLLIFAVLLAVRPSFESLVPLIGYYTNRSLNVTWNSLIYNSTLLGNGGLNWSAVYRFDQQLDPFLADLMETVTLTFKDHRVDYQMTRPVNSNVCDGVDAVVYVMTTLSRQATERRNIVRNALFNETNLPKNYTILHRYVVARFPAENDYQQNLIKEVKEFDDIIMMNIDDDYRRNYIKWHTMHAWHMRHCPRVKNFIKIDDDVIIYLKRLFQWVDRDFGGIVEGKDKYFVCDLINKGKVFRDLGKHKKVFVTYEQFPQRYYPSYCNGPVVITTNETISEIMKIQETVNYITVDDVLYTGIVRDKAGISLLKFDGINGRNAGCSADGLPLYTSWHGKGKGGAQGVLNVLEEIKNVKCNKE</sequence>
<evidence type="ECO:0000313" key="11">
    <source>
        <dbReference type="EMBL" id="CAD5208652.1"/>
    </source>
</evidence>
<dbReference type="AlphaFoldDB" id="A0A1I7S625"/>
<keyword evidence="8 10" id="KW-0333">Golgi apparatus</keyword>
<dbReference type="Gene3D" id="3.90.550.50">
    <property type="match status" value="1"/>
</dbReference>
<evidence type="ECO:0000313" key="15">
    <source>
        <dbReference type="WBParaSite" id="BXY_0846100.1"/>
    </source>
</evidence>
<evidence type="ECO:0000256" key="8">
    <source>
        <dbReference type="ARBA" id="ARBA00023034"/>
    </source>
</evidence>
<protein>
    <recommendedName>
        <fullName evidence="10">Hexosyltransferase</fullName>
        <ecNumber evidence="10">2.4.1.-</ecNumber>
    </recommendedName>
</protein>
<proteinExistence type="inferred from homology"/>
<evidence type="ECO:0000256" key="9">
    <source>
        <dbReference type="ARBA" id="ARBA00023136"/>
    </source>
</evidence>
<keyword evidence="9 10" id="KW-0472">Membrane</keyword>
<evidence type="ECO:0000256" key="4">
    <source>
        <dbReference type="ARBA" id="ARBA00022679"/>
    </source>
</evidence>
<dbReference type="Proteomes" id="UP000095284">
    <property type="component" value="Unplaced"/>
</dbReference>
<feature type="transmembrane region" description="Helical" evidence="10">
    <location>
        <begin position="7"/>
        <end position="28"/>
    </location>
</feature>
<keyword evidence="3 10" id="KW-0328">Glycosyltransferase</keyword>
<dbReference type="PANTHER" id="PTHR11214:SF391">
    <property type="entry name" value="BETA-1,3-GALACTOSYLTRANSFERASE BRE-2-RELATED"/>
    <property type="match status" value="1"/>
</dbReference>
<comment type="subcellular location">
    <subcellularLocation>
        <location evidence="1 10">Golgi apparatus membrane</location>
        <topology evidence="1 10">Single-pass type II membrane protein</topology>
    </subcellularLocation>
</comment>
<evidence type="ECO:0000256" key="1">
    <source>
        <dbReference type="ARBA" id="ARBA00004323"/>
    </source>
</evidence>
<dbReference type="Pfam" id="PF01762">
    <property type="entry name" value="Galactosyl_T"/>
    <property type="match status" value="1"/>
</dbReference>
<evidence type="ECO:0000313" key="14">
    <source>
        <dbReference type="Proteomes" id="UP000659654"/>
    </source>
</evidence>
<dbReference type="GO" id="GO:0006493">
    <property type="term" value="P:protein O-linked glycosylation"/>
    <property type="evidence" value="ECO:0007669"/>
    <property type="project" value="TreeGrafter"/>
</dbReference>
<reference evidence="12" key="2">
    <citation type="submission" date="2020-08" db="EMBL/GenBank/DDBJ databases">
        <authorList>
            <person name="Kikuchi T."/>
        </authorList>
    </citation>
    <scope>NUCLEOTIDE SEQUENCE</scope>
    <source>
        <strain evidence="11">Ka4C1</strain>
    </source>
</reference>
<gene>
    <name evidence="11" type="ORF">BXYJ_LOCUS888</name>
</gene>